<dbReference type="WBParaSite" id="GPUH_0002232901-mRNA-1">
    <property type="protein sequence ID" value="GPUH_0002232901-mRNA-1"/>
    <property type="gene ID" value="GPUH_0002232901"/>
</dbReference>
<reference evidence="4" key="1">
    <citation type="submission" date="2016-06" db="UniProtKB">
        <authorList>
            <consortium name="WormBaseParasite"/>
        </authorList>
    </citation>
    <scope>IDENTIFICATION</scope>
</reference>
<name>A0A183EMW1_9BILA</name>
<protein>
    <submittedName>
        <fullName evidence="2 4">Uncharacterized protein</fullName>
    </submittedName>
</protein>
<accession>A0A183EMW1</accession>
<proteinExistence type="predicted"/>
<evidence type="ECO:0000313" key="2">
    <source>
        <dbReference type="EMBL" id="VDN39801.1"/>
    </source>
</evidence>
<organism evidence="4">
    <name type="scientific">Gongylonema pulchrum</name>
    <dbReference type="NCBI Taxonomy" id="637853"/>
    <lineage>
        <taxon>Eukaryota</taxon>
        <taxon>Metazoa</taxon>
        <taxon>Ecdysozoa</taxon>
        <taxon>Nematoda</taxon>
        <taxon>Chromadorea</taxon>
        <taxon>Rhabditida</taxon>
        <taxon>Spirurina</taxon>
        <taxon>Spiruromorpha</taxon>
        <taxon>Spiruroidea</taxon>
        <taxon>Gongylonematidae</taxon>
        <taxon>Gongylonema</taxon>
    </lineage>
</organism>
<feature type="region of interest" description="Disordered" evidence="1">
    <location>
        <begin position="22"/>
        <end position="111"/>
    </location>
</feature>
<reference evidence="2 3" key="2">
    <citation type="submission" date="2018-11" db="EMBL/GenBank/DDBJ databases">
        <authorList>
            <consortium name="Pathogen Informatics"/>
        </authorList>
    </citation>
    <scope>NUCLEOTIDE SEQUENCE [LARGE SCALE GENOMIC DNA]</scope>
</reference>
<evidence type="ECO:0000256" key="1">
    <source>
        <dbReference type="SAM" id="MobiDB-lite"/>
    </source>
</evidence>
<feature type="compositionally biased region" description="Basic and acidic residues" evidence="1">
    <location>
        <begin position="102"/>
        <end position="111"/>
    </location>
</feature>
<gene>
    <name evidence="2" type="ORF">GPUH_LOCUS22304</name>
</gene>
<dbReference type="Proteomes" id="UP000271098">
    <property type="component" value="Unassembled WGS sequence"/>
</dbReference>
<sequence length="111" mass="12243">MHPENLLLPQEKTVPVLRNIEDEKESSDDREVGGFGKTFSGSQADIEQQIEAKDNERSCGAVDCGGQSQREEAVADDETGKGSEQYASGHEDCQQKQLSSRPDLDDGHCYR</sequence>
<dbReference type="EMBL" id="UYRT01094745">
    <property type="protein sequence ID" value="VDN39801.1"/>
    <property type="molecule type" value="Genomic_DNA"/>
</dbReference>
<dbReference type="AlphaFoldDB" id="A0A183EMW1"/>
<evidence type="ECO:0000313" key="3">
    <source>
        <dbReference type="Proteomes" id="UP000271098"/>
    </source>
</evidence>
<feature type="compositionally biased region" description="Basic and acidic residues" evidence="1">
    <location>
        <begin position="69"/>
        <end position="81"/>
    </location>
</feature>
<evidence type="ECO:0000313" key="4">
    <source>
        <dbReference type="WBParaSite" id="GPUH_0002232901-mRNA-1"/>
    </source>
</evidence>
<keyword evidence="3" id="KW-1185">Reference proteome</keyword>